<organism evidence="9 10">
    <name type="scientific">Cohnella fermenti</name>
    <dbReference type="NCBI Taxonomy" id="2565925"/>
    <lineage>
        <taxon>Bacteria</taxon>
        <taxon>Bacillati</taxon>
        <taxon>Bacillota</taxon>
        <taxon>Bacilli</taxon>
        <taxon>Bacillales</taxon>
        <taxon>Paenibacillaceae</taxon>
        <taxon>Cohnella</taxon>
    </lineage>
</organism>
<evidence type="ECO:0000313" key="9">
    <source>
        <dbReference type="EMBL" id="THF74126.1"/>
    </source>
</evidence>
<evidence type="ECO:0000313" key="10">
    <source>
        <dbReference type="Proteomes" id="UP000310636"/>
    </source>
</evidence>
<dbReference type="SMART" id="SM00857">
    <property type="entry name" value="Resolvase"/>
    <property type="match status" value="1"/>
</dbReference>
<dbReference type="InterPro" id="IPR036162">
    <property type="entry name" value="Resolvase-like_N_sf"/>
</dbReference>
<dbReference type="AlphaFoldDB" id="A0A4S4BJ84"/>
<dbReference type="InterPro" id="IPR006119">
    <property type="entry name" value="Resolv_N"/>
</dbReference>
<keyword evidence="2" id="KW-0238">DNA-binding</keyword>
<dbReference type="GO" id="GO:0003677">
    <property type="term" value="F:DNA binding"/>
    <property type="evidence" value="ECO:0007669"/>
    <property type="project" value="UniProtKB-KW"/>
</dbReference>
<dbReference type="InterPro" id="IPR038109">
    <property type="entry name" value="DNA_bind_recomb_sf"/>
</dbReference>
<dbReference type="CDD" id="cd00338">
    <property type="entry name" value="Ser_Recombinase"/>
    <property type="match status" value="1"/>
</dbReference>
<dbReference type="PANTHER" id="PTHR30461">
    <property type="entry name" value="DNA-INVERTASE FROM LAMBDOID PROPHAGE"/>
    <property type="match status" value="1"/>
</dbReference>
<dbReference type="InterPro" id="IPR011109">
    <property type="entry name" value="DNA_bind_recombinase_dom"/>
</dbReference>
<dbReference type="SUPFAM" id="SSF53041">
    <property type="entry name" value="Resolvase-like"/>
    <property type="match status" value="1"/>
</dbReference>
<dbReference type="GO" id="GO:0015074">
    <property type="term" value="P:DNA integration"/>
    <property type="evidence" value="ECO:0007669"/>
    <property type="project" value="UniProtKB-KW"/>
</dbReference>
<evidence type="ECO:0000256" key="1">
    <source>
        <dbReference type="ARBA" id="ARBA00022908"/>
    </source>
</evidence>
<sequence>MLPEQRRTGALYIRVSSEEQVEGFSLEAQRNELTRYCTSAHMDIYDVYVDAGLSGKSIDGRPALRKLLHDADKGRFQVVLCLRLNRLSRKLVDLLHIIERLDRNGISFHSLTENFQTDTPAGKFYLQMAGSVAEYEREQIIQNTRHGMQKRNRLGGWNSGNQVLGYRWIVNPLNSKQSFAEIVPEEAEVVQAMFEWYASGLGLKAIANRLNGAGVQTKRGKMFCSVSVRGILSNVNYIGIITYSDEANTRVLVKGSQPPIVPQSLWDRVQERLQQRSRPVAKAVSRSFPLAGLLKCPACGSGMVPGHVRRRRRDGTSALSFYYVCGRYNSGGGFACRPHNIRADAAEDWVEERLRDVLLRPHVAEQLIAEINRKREQRLLPSRQRLKEIDNRLAFLKKSRLHCYEMFEDGQLDSAEFKARMDSVREEAVLLEDERRQTARTVEKQSDPHHSETSIRDALERFRPLLRSASGPQKKRLFQSLIDRIAIPANRNIAEATIYGTAALHGLELQFKSAKESQQA</sequence>
<dbReference type="OrthoDB" id="9811097at2"/>
<dbReference type="Gene3D" id="3.40.50.1390">
    <property type="entry name" value="Resolvase, N-terminal catalytic domain"/>
    <property type="match status" value="1"/>
</dbReference>
<dbReference type="RefSeq" id="WP_136372800.1">
    <property type="nucleotide sequence ID" value="NZ_SSOB01000044.1"/>
</dbReference>
<feature type="region of interest" description="Disordered" evidence="6">
    <location>
        <begin position="435"/>
        <end position="456"/>
    </location>
</feature>
<gene>
    <name evidence="9" type="ORF">E6C55_26215</name>
</gene>
<dbReference type="Pfam" id="PF00239">
    <property type="entry name" value="Resolvase"/>
    <property type="match status" value="1"/>
</dbReference>
<dbReference type="PROSITE" id="PS51737">
    <property type="entry name" value="RECOMBINASE_DNA_BIND"/>
    <property type="match status" value="1"/>
</dbReference>
<evidence type="ECO:0000256" key="3">
    <source>
        <dbReference type="ARBA" id="ARBA00023172"/>
    </source>
</evidence>
<feature type="domain" description="Resolvase/invertase-type recombinase catalytic" evidence="7">
    <location>
        <begin position="8"/>
        <end position="155"/>
    </location>
</feature>
<dbReference type="PROSITE" id="PS00397">
    <property type="entry name" value="RECOMBINASES_1"/>
    <property type="match status" value="1"/>
</dbReference>
<proteinExistence type="predicted"/>
<keyword evidence="3" id="KW-0233">DNA recombination</keyword>
<protein>
    <submittedName>
        <fullName evidence="9">Recombinase family protein</fullName>
    </submittedName>
</protein>
<evidence type="ECO:0000256" key="2">
    <source>
        <dbReference type="ARBA" id="ARBA00023125"/>
    </source>
</evidence>
<dbReference type="InterPro" id="IPR025827">
    <property type="entry name" value="Zn_ribbon_recom_dom"/>
</dbReference>
<evidence type="ECO:0000259" key="7">
    <source>
        <dbReference type="PROSITE" id="PS51736"/>
    </source>
</evidence>
<comment type="caution">
    <text evidence="9">The sequence shown here is derived from an EMBL/GenBank/DDBJ whole genome shotgun (WGS) entry which is preliminary data.</text>
</comment>
<evidence type="ECO:0000256" key="5">
    <source>
        <dbReference type="PROSITE-ProRule" id="PRU10137"/>
    </source>
</evidence>
<feature type="domain" description="Recombinase" evidence="8">
    <location>
        <begin position="165"/>
        <end position="279"/>
    </location>
</feature>
<keyword evidence="10" id="KW-1185">Reference proteome</keyword>
<dbReference type="PANTHER" id="PTHR30461:SF2">
    <property type="entry name" value="SERINE RECOMBINASE PINE-RELATED"/>
    <property type="match status" value="1"/>
</dbReference>
<dbReference type="PROSITE" id="PS51736">
    <property type="entry name" value="RECOMBINASES_3"/>
    <property type="match status" value="1"/>
</dbReference>
<evidence type="ECO:0000256" key="6">
    <source>
        <dbReference type="SAM" id="MobiDB-lite"/>
    </source>
</evidence>
<name>A0A4S4BJ84_9BACL</name>
<keyword evidence="1" id="KW-0229">DNA integration</keyword>
<dbReference type="Proteomes" id="UP000310636">
    <property type="component" value="Unassembled WGS sequence"/>
</dbReference>
<dbReference type="Gene3D" id="3.90.1750.20">
    <property type="entry name" value="Putative Large Serine Recombinase, Chain B, Domain 2"/>
    <property type="match status" value="1"/>
</dbReference>
<dbReference type="InterPro" id="IPR050639">
    <property type="entry name" value="SSR_resolvase"/>
</dbReference>
<dbReference type="Pfam" id="PF13408">
    <property type="entry name" value="Zn_ribbon_recom"/>
    <property type="match status" value="1"/>
</dbReference>
<dbReference type="GO" id="GO:0000150">
    <property type="term" value="F:DNA strand exchange activity"/>
    <property type="evidence" value="ECO:0007669"/>
    <property type="project" value="InterPro"/>
</dbReference>
<dbReference type="Pfam" id="PF07508">
    <property type="entry name" value="Recombinase"/>
    <property type="match status" value="1"/>
</dbReference>
<reference evidence="9 10" key="1">
    <citation type="submission" date="2019-04" db="EMBL/GenBank/DDBJ databases">
        <title>Cohnella sp. nov. isolated from preserved vegetables.</title>
        <authorList>
            <person name="Lin S.-Y."/>
            <person name="Hung M.-H."/>
            <person name="Young C.-C."/>
        </authorList>
    </citation>
    <scope>NUCLEOTIDE SEQUENCE [LARGE SCALE GENOMIC DNA]</scope>
    <source>
        <strain evidence="9 10">CC-MHH1044</strain>
    </source>
</reference>
<evidence type="ECO:0000259" key="8">
    <source>
        <dbReference type="PROSITE" id="PS51737"/>
    </source>
</evidence>
<accession>A0A4S4BJ84</accession>
<feature type="active site" description="O-(5'-phospho-DNA)-serine intermediate" evidence="4 5">
    <location>
        <position position="16"/>
    </location>
</feature>
<evidence type="ECO:0000256" key="4">
    <source>
        <dbReference type="PIRSR" id="PIRSR606118-50"/>
    </source>
</evidence>
<dbReference type="InterPro" id="IPR006118">
    <property type="entry name" value="Recombinase_CS"/>
</dbReference>
<dbReference type="EMBL" id="SSOB01000044">
    <property type="protein sequence ID" value="THF74126.1"/>
    <property type="molecule type" value="Genomic_DNA"/>
</dbReference>